<dbReference type="Proteomes" id="UP001497602">
    <property type="component" value="Unassembled WGS sequence"/>
</dbReference>
<sequence length="103" mass="12054">MKNYKKHITIICLLLFISSKFLNIHILTHDLNDHNDDCEVCEFVITTNKVLLTTDILLSYNLLISKQIFSKNIISEYVCIVIINNKYNSLFGRPPPMKYTYLL</sequence>
<reference evidence="1 2" key="1">
    <citation type="submission" date="2024-05" db="EMBL/GenBank/DDBJ databases">
        <authorList>
            <person name="Duchaud E."/>
        </authorList>
    </citation>
    <scope>NUCLEOTIDE SEQUENCE [LARGE SCALE GENOMIC DNA]</scope>
    <source>
        <strain evidence="1">Ena-SAMPLE-TAB-13-05-2024-13:56:06:370-140305</strain>
    </source>
</reference>
<dbReference type="EMBL" id="CAXJRC010000044">
    <property type="protein sequence ID" value="CAL2108315.1"/>
    <property type="molecule type" value="Genomic_DNA"/>
</dbReference>
<gene>
    <name evidence="1" type="ORF">T190115A13A_70088</name>
</gene>
<proteinExistence type="predicted"/>
<organism evidence="1 2">
    <name type="scientific">Tenacibaculum vairaonense</name>
    <dbReference type="NCBI Taxonomy" id="3137860"/>
    <lineage>
        <taxon>Bacteria</taxon>
        <taxon>Pseudomonadati</taxon>
        <taxon>Bacteroidota</taxon>
        <taxon>Flavobacteriia</taxon>
        <taxon>Flavobacteriales</taxon>
        <taxon>Flavobacteriaceae</taxon>
        <taxon>Tenacibaculum</taxon>
    </lineage>
</organism>
<evidence type="ECO:0000313" key="1">
    <source>
        <dbReference type="EMBL" id="CAL2108315.1"/>
    </source>
</evidence>
<keyword evidence="2" id="KW-1185">Reference proteome</keyword>
<evidence type="ECO:0000313" key="2">
    <source>
        <dbReference type="Proteomes" id="UP001497602"/>
    </source>
</evidence>
<name>A0ABP1FD64_9FLAO</name>
<accession>A0ABP1FD64</accession>
<protein>
    <submittedName>
        <fullName evidence="1">Uncharacterized protein</fullName>
    </submittedName>
</protein>
<comment type="caution">
    <text evidence="1">The sequence shown here is derived from an EMBL/GenBank/DDBJ whole genome shotgun (WGS) entry which is preliminary data.</text>
</comment>